<reference evidence="12 13" key="1">
    <citation type="journal article" date="2024" name="J Genomics">
        <title>Draft genome sequencing and assembly of Favolaschia claudopus CIRM-BRFM 2984 isolated from oak limbs.</title>
        <authorList>
            <person name="Navarro D."/>
            <person name="Drula E."/>
            <person name="Chaduli D."/>
            <person name="Cazenave R."/>
            <person name="Ahrendt S."/>
            <person name="Wang J."/>
            <person name="Lipzen A."/>
            <person name="Daum C."/>
            <person name="Barry K."/>
            <person name="Grigoriev I.V."/>
            <person name="Favel A."/>
            <person name="Rosso M.N."/>
            <person name="Martin F."/>
        </authorList>
    </citation>
    <scope>NUCLEOTIDE SEQUENCE [LARGE SCALE GENOMIC DNA]</scope>
    <source>
        <strain evidence="12 13">CIRM-BRFM 2984</strain>
    </source>
</reference>
<evidence type="ECO:0000256" key="1">
    <source>
        <dbReference type="ARBA" id="ARBA00001974"/>
    </source>
</evidence>
<dbReference type="Gene3D" id="3.30.560.10">
    <property type="entry name" value="Glucose Oxidase, domain 3"/>
    <property type="match status" value="1"/>
</dbReference>
<dbReference type="InterPro" id="IPR007867">
    <property type="entry name" value="GMC_OxRtase_C"/>
</dbReference>
<evidence type="ECO:0000256" key="6">
    <source>
        <dbReference type="ARBA" id="ARBA00023002"/>
    </source>
</evidence>
<proteinExistence type="inferred from homology"/>
<dbReference type="PIRSF" id="PIRSF000137">
    <property type="entry name" value="Alcohol_oxidase"/>
    <property type="match status" value="1"/>
</dbReference>
<dbReference type="PANTHER" id="PTHR11552:SF201">
    <property type="entry name" value="GLUCOSE-METHANOL-CHOLINE OXIDOREDUCTASE N-TERMINAL DOMAIN-CONTAINING PROTEIN"/>
    <property type="match status" value="1"/>
</dbReference>
<evidence type="ECO:0000313" key="12">
    <source>
        <dbReference type="EMBL" id="KAK6971337.1"/>
    </source>
</evidence>
<comment type="similarity">
    <text evidence="2">Belongs to the GMC oxidoreductase family.</text>
</comment>
<dbReference type="SUPFAM" id="SSF51905">
    <property type="entry name" value="FAD/NAD(P)-binding domain"/>
    <property type="match status" value="1"/>
</dbReference>
<evidence type="ECO:0000256" key="5">
    <source>
        <dbReference type="ARBA" id="ARBA00022827"/>
    </source>
</evidence>
<evidence type="ECO:0000259" key="10">
    <source>
        <dbReference type="Pfam" id="PF00732"/>
    </source>
</evidence>
<evidence type="ECO:0000256" key="4">
    <source>
        <dbReference type="ARBA" id="ARBA00022729"/>
    </source>
</evidence>
<keyword evidence="7" id="KW-0325">Glycoprotein</keyword>
<name>A0AAV9Z451_9AGAR</name>
<dbReference type="InterPro" id="IPR012132">
    <property type="entry name" value="GMC_OxRdtase"/>
</dbReference>
<feature type="domain" description="Glucose-methanol-choline oxidoreductase N-terminal" evidence="10">
    <location>
        <begin position="4"/>
        <end position="293"/>
    </location>
</feature>
<feature type="signal peptide" evidence="9">
    <location>
        <begin position="1"/>
        <end position="18"/>
    </location>
</feature>
<dbReference type="Gene3D" id="3.50.50.60">
    <property type="entry name" value="FAD/NAD(P)-binding domain"/>
    <property type="match status" value="1"/>
</dbReference>
<dbReference type="InterPro" id="IPR000172">
    <property type="entry name" value="GMC_OxRdtase_N"/>
</dbReference>
<keyword evidence="3" id="KW-0285">Flavoprotein</keyword>
<evidence type="ECO:0000256" key="3">
    <source>
        <dbReference type="ARBA" id="ARBA00022630"/>
    </source>
</evidence>
<evidence type="ECO:0000256" key="8">
    <source>
        <dbReference type="PIRSR" id="PIRSR000137-2"/>
    </source>
</evidence>
<feature type="binding site" evidence="8">
    <location>
        <position position="342"/>
    </location>
    <ligand>
        <name>substrate</name>
    </ligand>
</feature>
<evidence type="ECO:0000256" key="7">
    <source>
        <dbReference type="ARBA" id="ARBA00023180"/>
    </source>
</evidence>
<feature type="non-terminal residue" evidence="12">
    <location>
        <position position="509"/>
    </location>
</feature>
<dbReference type="Proteomes" id="UP001362999">
    <property type="component" value="Unassembled WGS sequence"/>
</dbReference>
<protein>
    <submittedName>
        <fullName evidence="12">GMC oxidoreductase</fullName>
    </submittedName>
</protein>
<dbReference type="Pfam" id="PF00732">
    <property type="entry name" value="GMC_oxred_N"/>
    <property type="match status" value="1"/>
</dbReference>
<evidence type="ECO:0000313" key="13">
    <source>
        <dbReference type="Proteomes" id="UP001362999"/>
    </source>
</evidence>
<keyword evidence="5 8" id="KW-0274">FAD</keyword>
<keyword evidence="6" id="KW-0560">Oxidoreductase</keyword>
<gene>
    <name evidence="12" type="ORF">R3P38DRAFT_3143398</name>
</gene>
<feature type="chain" id="PRO_5043395984" evidence="9">
    <location>
        <begin position="19"/>
        <end position="509"/>
    </location>
</feature>
<feature type="binding site" evidence="8">
    <location>
        <position position="88"/>
    </location>
    <ligand>
        <name>FAD</name>
        <dbReference type="ChEBI" id="CHEBI:57692"/>
    </ligand>
</feature>
<evidence type="ECO:0000259" key="11">
    <source>
        <dbReference type="Pfam" id="PF05199"/>
    </source>
</evidence>
<dbReference type="Pfam" id="PF05199">
    <property type="entry name" value="GMC_oxred_C"/>
    <property type="match status" value="1"/>
</dbReference>
<keyword evidence="4 9" id="KW-0732">Signal</keyword>
<accession>A0AAV9Z451</accession>
<evidence type="ECO:0000256" key="2">
    <source>
        <dbReference type="ARBA" id="ARBA00010790"/>
    </source>
</evidence>
<comment type="cofactor">
    <cofactor evidence="1 8">
        <name>FAD</name>
        <dbReference type="ChEBI" id="CHEBI:57692"/>
    </cofactor>
</comment>
<organism evidence="12 13">
    <name type="scientific">Favolaschia claudopus</name>
    <dbReference type="NCBI Taxonomy" id="2862362"/>
    <lineage>
        <taxon>Eukaryota</taxon>
        <taxon>Fungi</taxon>
        <taxon>Dikarya</taxon>
        <taxon>Basidiomycota</taxon>
        <taxon>Agaricomycotina</taxon>
        <taxon>Agaricomycetes</taxon>
        <taxon>Agaricomycetidae</taxon>
        <taxon>Agaricales</taxon>
        <taxon>Marasmiineae</taxon>
        <taxon>Mycenaceae</taxon>
        <taxon>Favolaschia</taxon>
    </lineage>
</organism>
<dbReference type="SUPFAM" id="SSF54373">
    <property type="entry name" value="FAD-linked reductases, C-terminal domain"/>
    <property type="match status" value="1"/>
</dbReference>
<dbReference type="GO" id="GO:0050660">
    <property type="term" value="F:flavin adenine dinucleotide binding"/>
    <property type="evidence" value="ECO:0007669"/>
    <property type="project" value="InterPro"/>
</dbReference>
<evidence type="ECO:0000256" key="9">
    <source>
        <dbReference type="SAM" id="SignalP"/>
    </source>
</evidence>
<comment type="caution">
    <text evidence="12">The sequence shown here is derived from an EMBL/GenBank/DDBJ whole genome shotgun (WGS) entry which is preliminary data.</text>
</comment>
<keyword evidence="13" id="KW-1185">Reference proteome</keyword>
<dbReference type="PANTHER" id="PTHR11552">
    <property type="entry name" value="GLUCOSE-METHANOL-CHOLINE GMC OXIDOREDUCTASE"/>
    <property type="match status" value="1"/>
</dbReference>
<dbReference type="GO" id="GO:0016614">
    <property type="term" value="F:oxidoreductase activity, acting on CH-OH group of donors"/>
    <property type="evidence" value="ECO:0007669"/>
    <property type="project" value="InterPro"/>
</dbReference>
<dbReference type="AlphaFoldDB" id="A0AAV9Z451"/>
<dbReference type="InterPro" id="IPR036188">
    <property type="entry name" value="FAD/NAD-bd_sf"/>
</dbReference>
<dbReference type="EMBL" id="JAWWNJ010000215">
    <property type="protein sequence ID" value="KAK6971337.1"/>
    <property type="molecule type" value="Genomic_DNA"/>
</dbReference>
<feature type="domain" description="Glucose-methanol-choline oxidoreductase C-terminal" evidence="11">
    <location>
        <begin position="422"/>
        <end position="509"/>
    </location>
</feature>
<sequence length="509" mass="55479">MPFHYVVVGGGTAGLVLAARLVENFPDVNVCVLEAGENVTHEPDLVIPGFAFKNLGQPRLDWGFMSTPQEYAKGRSIYIPRGKALGGTSMINLMTMGRAHKHEYDVQHLRPLGLQDGDWNGLSETFAPSEEEKSKLNVAFNKTAHGTSGPIQRTLPQWISDACNSLGVAWNNDATSGNNVGLCTSYHSIDSHGARSSSASAYYEPNEHKANLTVVTGARATRILFDESKDSSGNLVASGVEYLKDGELHTASAQLEVLLCAGETSSCIGEKKILEACGVALKVELPGVGNNLLIEQDHFWSPFVTETDTKYESVEIMSDPARAAREWKIYEESKKGMLSGTCSTLYAFLPKNNFMDSVPKTGHSSMNPSLHAVQKEWLAADDIPFLEYVLKLNDTHDSHRLKGSLYSPAARYTSPLPTHLPAPAIDYRLLDNEVDLDILVHAIKFARKLGTTTSLSSVFTQEIVPGPSVQTDEEIKEFIRSSIDTVFHPIGTAAMLPREKGGVVNSSLK</sequence>